<dbReference type="AlphaFoldDB" id="A0A1W1H7A0"/>
<organism evidence="10 11">
    <name type="scientific">Desulfamplus magnetovallimortis</name>
    <dbReference type="NCBI Taxonomy" id="1246637"/>
    <lineage>
        <taxon>Bacteria</taxon>
        <taxon>Pseudomonadati</taxon>
        <taxon>Thermodesulfobacteriota</taxon>
        <taxon>Desulfobacteria</taxon>
        <taxon>Desulfobacterales</taxon>
        <taxon>Desulfobacteraceae</taxon>
        <taxon>Desulfamplus</taxon>
    </lineage>
</organism>
<gene>
    <name evidence="10" type="ORF">MTBBW1_130010</name>
</gene>
<dbReference type="OrthoDB" id="9775255at2"/>
<proteinExistence type="inferred from homology"/>
<keyword evidence="6 8" id="KW-0368">Histidine biosynthesis</keyword>
<dbReference type="PANTHER" id="PTHR21039">
    <property type="entry name" value="HISTIDINOL PHOSPHATASE-RELATED"/>
    <property type="match status" value="1"/>
</dbReference>
<dbReference type="NCBIfam" id="NF005996">
    <property type="entry name" value="PRK08123.1"/>
    <property type="match status" value="1"/>
</dbReference>
<evidence type="ECO:0000259" key="9">
    <source>
        <dbReference type="SMART" id="SM00481"/>
    </source>
</evidence>
<dbReference type="InterPro" id="IPR010140">
    <property type="entry name" value="Histidinol_P_phosphatase_HisJ"/>
</dbReference>
<evidence type="ECO:0000256" key="4">
    <source>
        <dbReference type="ARBA" id="ARBA00022605"/>
    </source>
</evidence>
<evidence type="ECO:0000256" key="5">
    <source>
        <dbReference type="ARBA" id="ARBA00022801"/>
    </source>
</evidence>
<dbReference type="EMBL" id="FWEV01000035">
    <property type="protein sequence ID" value="SLM28255.1"/>
    <property type="molecule type" value="Genomic_DNA"/>
</dbReference>
<dbReference type="InterPro" id="IPR016195">
    <property type="entry name" value="Pol/histidinol_Pase-like"/>
</dbReference>
<dbReference type="UniPathway" id="UPA00031">
    <property type="reaction ID" value="UER00013"/>
</dbReference>
<evidence type="ECO:0000313" key="11">
    <source>
        <dbReference type="Proteomes" id="UP000191931"/>
    </source>
</evidence>
<dbReference type="NCBIfam" id="TIGR01856">
    <property type="entry name" value="hisJ_fam"/>
    <property type="match status" value="1"/>
</dbReference>
<comment type="pathway">
    <text evidence="1 8">Amino-acid biosynthesis; L-histidine biosynthesis; L-histidine from 5-phospho-alpha-D-ribose 1-diphosphate: step 8/9.</text>
</comment>
<dbReference type="CDD" id="cd12110">
    <property type="entry name" value="PHP_HisPPase_Hisj_like"/>
    <property type="match status" value="1"/>
</dbReference>
<dbReference type="Pfam" id="PF02811">
    <property type="entry name" value="PHP"/>
    <property type="match status" value="1"/>
</dbReference>
<evidence type="ECO:0000256" key="8">
    <source>
        <dbReference type="RuleBase" id="RU366003"/>
    </source>
</evidence>
<dbReference type="GO" id="GO:0005737">
    <property type="term" value="C:cytoplasm"/>
    <property type="evidence" value="ECO:0007669"/>
    <property type="project" value="TreeGrafter"/>
</dbReference>
<evidence type="ECO:0000256" key="3">
    <source>
        <dbReference type="ARBA" id="ARBA00013085"/>
    </source>
</evidence>
<accession>A0A1W1H7A0</accession>
<comment type="similarity">
    <text evidence="2 8">Belongs to the PHP hydrolase family. HisK subfamily.</text>
</comment>
<dbReference type="GO" id="GO:0000105">
    <property type="term" value="P:L-histidine biosynthetic process"/>
    <property type="evidence" value="ECO:0007669"/>
    <property type="project" value="UniProtKB-UniRule"/>
</dbReference>
<reference evidence="10 11" key="1">
    <citation type="submission" date="2017-03" db="EMBL/GenBank/DDBJ databases">
        <authorList>
            <person name="Afonso C.L."/>
            <person name="Miller P.J."/>
            <person name="Scott M.A."/>
            <person name="Spackman E."/>
            <person name="Goraichik I."/>
            <person name="Dimitrov K.M."/>
            <person name="Suarez D.L."/>
            <person name="Swayne D.E."/>
        </authorList>
    </citation>
    <scope>NUCLEOTIDE SEQUENCE [LARGE SCALE GENOMIC DNA]</scope>
    <source>
        <strain evidence="10">PRJEB14757</strain>
    </source>
</reference>
<dbReference type="SMART" id="SM00481">
    <property type="entry name" value="POLIIIAc"/>
    <property type="match status" value="1"/>
</dbReference>
<dbReference type="RefSeq" id="WP_080798920.1">
    <property type="nucleotide sequence ID" value="NZ_LT828540.1"/>
</dbReference>
<dbReference type="SUPFAM" id="SSF89550">
    <property type="entry name" value="PHP domain-like"/>
    <property type="match status" value="1"/>
</dbReference>
<comment type="catalytic activity">
    <reaction evidence="7 8">
        <text>L-histidinol phosphate + H2O = L-histidinol + phosphate</text>
        <dbReference type="Rhea" id="RHEA:14465"/>
        <dbReference type="ChEBI" id="CHEBI:15377"/>
        <dbReference type="ChEBI" id="CHEBI:43474"/>
        <dbReference type="ChEBI" id="CHEBI:57699"/>
        <dbReference type="ChEBI" id="CHEBI:57980"/>
        <dbReference type="EC" id="3.1.3.15"/>
    </reaction>
</comment>
<dbReference type="Proteomes" id="UP000191931">
    <property type="component" value="Unassembled WGS sequence"/>
</dbReference>
<dbReference type="InterPro" id="IPR004013">
    <property type="entry name" value="PHP_dom"/>
</dbReference>
<dbReference type="GO" id="GO:0004401">
    <property type="term" value="F:histidinol-phosphatase activity"/>
    <property type="evidence" value="ECO:0007669"/>
    <property type="project" value="UniProtKB-UniRule"/>
</dbReference>
<dbReference type="EC" id="3.1.3.15" evidence="3 8"/>
<evidence type="ECO:0000256" key="7">
    <source>
        <dbReference type="ARBA" id="ARBA00049158"/>
    </source>
</evidence>
<evidence type="ECO:0000256" key="6">
    <source>
        <dbReference type="ARBA" id="ARBA00023102"/>
    </source>
</evidence>
<sequence length="253" mass="29200">MIDKKSDHHTHTIYSDGNATIDELAECAIEKGIRKIAITDHMPLPFKTRYAMAKDLLGKYRADIERSKDNYSHRIDIVAGLEIEFIPELREWIKSISDLKWEQLTASVHSIMVDGKHCLVNGESHEFNQTIDLGFSGEIKDFCRTYYKILKEAVETGCFQIVGHLDVLKKHNRDKQFFDDSESWYQEIVFDLLDSIREKRMAVEINTAGYLHPVAEPYPSSWIIMACQKKEIPLVLSSDAHKKESLGQFFSKM</sequence>
<protein>
    <recommendedName>
        <fullName evidence="3 8">Histidinol-phosphatase</fullName>
        <shortName evidence="8">HolPase</shortName>
        <ecNumber evidence="3 8">3.1.3.15</ecNumber>
    </recommendedName>
</protein>
<dbReference type="Gene3D" id="3.20.20.140">
    <property type="entry name" value="Metal-dependent hydrolases"/>
    <property type="match status" value="1"/>
</dbReference>
<dbReference type="InterPro" id="IPR003141">
    <property type="entry name" value="Pol/His_phosphatase_N"/>
</dbReference>
<keyword evidence="11" id="KW-1185">Reference proteome</keyword>
<evidence type="ECO:0000313" key="10">
    <source>
        <dbReference type="EMBL" id="SLM28255.1"/>
    </source>
</evidence>
<keyword evidence="5 8" id="KW-0378">Hydrolase</keyword>
<feature type="domain" description="Polymerase/histidinol phosphatase N-terminal" evidence="9">
    <location>
        <begin position="6"/>
        <end position="87"/>
    </location>
</feature>
<evidence type="ECO:0000256" key="1">
    <source>
        <dbReference type="ARBA" id="ARBA00004970"/>
    </source>
</evidence>
<keyword evidence="4 8" id="KW-0028">Amino-acid biosynthesis</keyword>
<name>A0A1W1H7A0_9BACT</name>
<evidence type="ECO:0000256" key="2">
    <source>
        <dbReference type="ARBA" id="ARBA00009152"/>
    </source>
</evidence>
<dbReference type="PANTHER" id="PTHR21039:SF0">
    <property type="entry name" value="HISTIDINOL-PHOSPHATASE"/>
    <property type="match status" value="1"/>
</dbReference>
<dbReference type="STRING" id="1246637.MTBBW1_130010"/>